<feature type="transmembrane region" description="Helical" evidence="5">
    <location>
        <begin position="285"/>
        <end position="308"/>
    </location>
</feature>
<dbReference type="InterPro" id="IPR052946">
    <property type="entry name" value="Alkaline_pH_Ca-Antiporter"/>
</dbReference>
<evidence type="ECO:0000256" key="5">
    <source>
        <dbReference type="SAM" id="Phobius"/>
    </source>
</evidence>
<feature type="transmembrane region" description="Helical" evidence="5">
    <location>
        <begin position="101"/>
        <end position="123"/>
    </location>
</feature>
<feature type="domain" description="Sodium/calcium exchanger membrane region" evidence="6">
    <location>
        <begin position="35"/>
        <end position="188"/>
    </location>
</feature>
<feature type="transmembrane region" description="Helical" evidence="5">
    <location>
        <begin position="34"/>
        <end position="53"/>
    </location>
</feature>
<dbReference type="GO" id="GO:0015385">
    <property type="term" value="F:sodium:proton antiporter activity"/>
    <property type="evidence" value="ECO:0007669"/>
    <property type="project" value="TreeGrafter"/>
</dbReference>
<proteinExistence type="predicted"/>
<reference evidence="7 8" key="1">
    <citation type="submission" date="2018-02" db="EMBL/GenBank/DDBJ databases">
        <title>Complete genome of the streamlined marine actinobacterium Pontimonas salivibrio CL-TW6 adapted to coastal planktonic lifestype.</title>
        <authorList>
            <person name="Cho B.C."/>
            <person name="Hardies S.C."/>
            <person name="Jang G.I."/>
            <person name="Hwang C.Y."/>
        </authorList>
    </citation>
    <scope>NUCLEOTIDE SEQUENCE [LARGE SCALE GENOMIC DNA]</scope>
    <source>
        <strain evidence="7 8">CL-TW6</strain>
    </source>
</reference>
<dbReference type="KEGG" id="psai:C3B54_11865"/>
<evidence type="ECO:0000259" key="6">
    <source>
        <dbReference type="Pfam" id="PF01699"/>
    </source>
</evidence>
<dbReference type="PANTHER" id="PTHR37958">
    <property type="entry name" value="SODIUM-POTASSIUM/PROTON ANTIPORTER CHAA"/>
    <property type="match status" value="1"/>
</dbReference>
<feature type="transmembrane region" description="Helical" evidence="5">
    <location>
        <begin position="65"/>
        <end position="89"/>
    </location>
</feature>
<sequence length="362" mass="37408">MTTMTLARTLTINVVGLAVALVLIVALWGQQLDIFGVLVLSIVLLGGVISAVHHVDVIAAYVGRVLGAVILALAVTIIEVSLIVSVLLASGESASTLGRDTVFAAVMIATNGIIGLSVVAATFRSSTSSFNSEGSGAALGAIAVIATLSLVIPSFTTGSSGPTFTTPQLVFVGLAALSVYVLFLYILTVRNREHFEDPASPPTQSLRVVPSRGTFALSVIFLILALVTVVLLAQVLSPSVENAVTGAGFPLTFVAVVIALVILLPEGTAAFRFARAGHLQASFNLGYGSALASIGLTIPALVVVSFLLDFDLVFGLRPVDIVLFILTLVVSTVTVASHRVTLFQGGLHLAIFSAFLFLAVSP</sequence>
<dbReference type="EMBL" id="CP026923">
    <property type="protein sequence ID" value="AVG23838.1"/>
    <property type="molecule type" value="Genomic_DNA"/>
</dbReference>
<dbReference type="GO" id="GO:0015386">
    <property type="term" value="F:potassium:proton antiporter activity"/>
    <property type="evidence" value="ECO:0007669"/>
    <property type="project" value="TreeGrafter"/>
</dbReference>
<feature type="transmembrane region" description="Helical" evidence="5">
    <location>
        <begin position="215"/>
        <end position="237"/>
    </location>
</feature>
<dbReference type="AlphaFoldDB" id="A0A2L2BQB1"/>
<keyword evidence="3 5" id="KW-1133">Transmembrane helix</keyword>
<feature type="transmembrane region" description="Helical" evidence="5">
    <location>
        <begin position="342"/>
        <end position="360"/>
    </location>
</feature>
<comment type="subcellular location">
    <subcellularLocation>
        <location evidence="1">Membrane</location>
        <topology evidence="1">Multi-pass membrane protein</topology>
    </subcellularLocation>
</comment>
<dbReference type="GO" id="GO:0005886">
    <property type="term" value="C:plasma membrane"/>
    <property type="evidence" value="ECO:0007669"/>
    <property type="project" value="TreeGrafter"/>
</dbReference>
<feature type="transmembrane region" description="Helical" evidence="5">
    <location>
        <begin position="135"/>
        <end position="156"/>
    </location>
</feature>
<accession>A0A2L2BQB1</accession>
<evidence type="ECO:0000256" key="4">
    <source>
        <dbReference type="ARBA" id="ARBA00023136"/>
    </source>
</evidence>
<dbReference type="Pfam" id="PF01699">
    <property type="entry name" value="Na_Ca_ex"/>
    <property type="match status" value="2"/>
</dbReference>
<organism evidence="7 8">
    <name type="scientific">Pontimonas salivibrio</name>
    <dbReference type="NCBI Taxonomy" id="1159327"/>
    <lineage>
        <taxon>Bacteria</taxon>
        <taxon>Bacillati</taxon>
        <taxon>Actinomycetota</taxon>
        <taxon>Actinomycetes</taxon>
        <taxon>Micrococcales</taxon>
        <taxon>Microbacteriaceae</taxon>
        <taxon>Pontimonas</taxon>
    </lineage>
</organism>
<feature type="transmembrane region" description="Helical" evidence="5">
    <location>
        <begin position="168"/>
        <end position="187"/>
    </location>
</feature>
<keyword evidence="2 5" id="KW-0812">Transmembrane</keyword>
<keyword evidence="8" id="KW-1185">Reference proteome</keyword>
<feature type="domain" description="Sodium/calcium exchanger membrane region" evidence="6">
    <location>
        <begin position="218"/>
        <end position="359"/>
    </location>
</feature>
<protein>
    <submittedName>
        <fullName evidence="7">Ca2+:H+ antiporter ChaA</fullName>
    </submittedName>
</protein>
<dbReference type="PANTHER" id="PTHR37958:SF1">
    <property type="entry name" value="SODIUM-POTASSIUM_PROTON ANTIPORTER CHAA"/>
    <property type="match status" value="1"/>
</dbReference>
<evidence type="ECO:0000256" key="2">
    <source>
        <dbReference type="ARBA" id="ARBA00022692"/>
    </source>
</evidence>
<gene>
    <name evidence="7" type="ORF">C3B54_11865</name>
</gene>
<feature type="transmembrane region" description="Helical" evidence="5">
    <location>
        <begin position="243"/>
        <end position="264"/>
    </location>
</feature>
<dbReference type="Proteomes" id="UP000243077">
    <property type="component" value="Chromosome"/>
</dbReference>
<evidence type="ECO:0000313" key="7">
    <source>
        <dbReference type="EMBL" id="AVG23838.1"/>
    </source>
</evidence>
<dbReference type="InterPro" id="IPR004837">
    <property type="entry name" value="NaCa_Exmemb"/>
</dbReference>
<feature type="transmembrane region" description="Helical" evidence="5">
    <location>
        <begin position="7"/>
        <end position="28"/>
    </location>
</feature>
<feature type="transmembrane region" description="Helical" evidence="5">
    <location>
        <begin position="314"/>
        <end position="335"/>
    </location>
</feature>
<evidence type="ECO:0000256" key="1">
    <source>
        <dbReference type="ARBA" id="ARBA00004141"/>
    </source>
</evidence>
<name>A0A2L2BQB1_9MICO</name>
<evidence type="ECO:0000313" key="8">
    <source>
        <dbReference type="Proteomes" id="UP000243077"/>
    </source>
</evidence>
<keyword evidence="4 5" id="KW-0472">Membrane</keyword>
<evidence type="ECO:0000256" key="3">
    <source>
        <dbReference type="ARBA" id="ARBA00022989"/>
    </source>
</evidence>